<dbReference type="Pfam" id="PF05498">
    <property type="entry name" value="RALF"/>
    <property type="match status" value="1"/>
</dbReference>
<evidence type="ECO:0000256" key="4">
    <source>
        <dbReference type="ARBA" id="ARBA00022702"/>
    </source>
</evidence>
<reference evidence="8" key="1">
    <citation type="submission" date="2016-02" db="EMBL/GenBank/DDBJ databases">
        <title>WGS assembly of Manihot esculenta.</title>
        <authorList>
            <person name="Bredeson J.V."/>
            <person name="Prochnik S.E."/>
            <person name="Lyons J.B."/>
            <person name="Schmutz J."/>
            <person name="Grimwood J."/>
            <person name="Vrebalov J."/>
            <person name="Bart R.S."/>
            <person name="Amuge T."/>
            <person name="Ferguson M.E."/>
            <person name="Green R."/>
            <person name="Putnam N."/>
            <person name="Stites J."/>
            <person name="Rounsley S."/>
            <person name="Rokhsar D.S."/>
        </authorList>
    </citation>
    <scope>NUCLEOTIDE SEQUENCE [LARGE SCALE GENOMIC DNA]</scope>
    <source>
        <tissue evidence="8">Leaf</tissue>
    </source>
</reference>
<comment type="similarity">
    <text evidence="2">Belongs to the plant rapid alkalinization factor (RALF) family.</text>
</comment>
<dbReference type="GO" id="GO:0005576">
    <property type="term" value="C:extracellular region"/>
    <property type="evidence" value="ECO:0007669"/>
    <property type="project" value="UniProtKB-SubCell"/>
</dbReference>
<evidence type="ECO:0000256" key="6">
    <source>
        <dbReference type="ARBA" id="ARBA00023157"/>
    </source>
</evidence>
<evidence type="ECO:0000256" key="3">
    <source>
        <dbReference type="ARBA" id="ARBA00022525"/>
    </source>
</evidence>
<dbReference type="InterPro" id="IPR008801">
    <property type="entry name" value="RALF"/>
</dbReference>
<comment type="function">
    <text evidence="7">Cell signaling peptide that may regulate plant stress, growth, and development. Mediates a rapid alkalinization of extracellular space by mediating a transient increase in the cytoplasmic Ca(2+) concentration leading to a calcium-dependent signaling events through a cell surface receptor and a concomitant activation of some intracellular mitogen-activated protein kinases.</text>
</comment>
<dbReference type="PANTHER" id="PTHR34270:SF3">
    <property type="entry name" value="PROTEIN RALF-LIKE 16-RELATED"/>
    <property type="match status" value="1"/>
</dbReference>
<keyword evidence="4" id="KW-0372">Hormone</keyword>
<dbReference type="EMBL" id="CM004396">
    <property type="protein sequence ID" value="OAY39307.1"/>
    <property type="molecule type" value="Genomic_DNA"/>
</dbReference>
<dbReference type="PANTHER" id="PTHR34270">
    <property type="entry name" value="PROTEIN RALF-LIKE 15-RELATED"/>
    <property type="match status" value="1"/>
</dbReference>
<proteinExistence type="inferred from homology"/>
<evidence type="ECO:0000313" key="8">
    <source>
        <dbReference type="EMBL" id="OAY39307.1"/>
    </source>
</evidence>
<dbReference type="GO" id="GO:0040008">
    <property type="term" value="P:regulation of growth"/>
    <property type="evidence" value="ECO:0007669"/>
    <property type="project" value="UniProtKB-ARBA"/>
</dbReference>
<dbReference type="GO" id="GO:0005179">
    <property type="term" value="F:hormone activity"/>
    <property type="evidence" value="ECO:0007669"/>
    <property type="project" value="UniProtKB-KW"/>
</dbReference>
<sequence>MVLLVCTLMAKDANAKLISYGAMGRDGNRGCGPTNPAGCKKQEANKYSRGCKKEFRCRGDKT</sequence>
<name>A0A2C9V611_MANES</name>
<evidence type="ECO:0000256" key="5">
    <source>
        <dbReference type="ARBA" id="ARBA00022729"/>
    </source>
</evidence>
<comment type="subcellular location">
    <subcellularLocation>
        <location evidence="1">Secreted</location>
    </subcellularLocation>
</comment>
<keyword evidence="5" id="KW-0732">Signal</keyword>
<gene>
    <name evidence="8" type="ORF">MANES_10G084000</name>
</gene>
<accession>A0A2C9V611</accession>
<dbReference type="AlphaFoldDB" id="A0A2C9V611"/>
<organism evidence="8">
    <name type="scientific">Manihot esculenta</name>
    <name type="common">Cassava</name>
    <name type="synonym">Jatropha manihot</name>
    <dbReference type="NCBI Taxonomy" id="3983"/>
    <lineage>
        <taxon>Eukaryota</taxon>
        <taxon>Viridiplantae</taxon>
        <taxon>Streptophyta</taxon>
        <taxon>Embryophyta</taxon>
        <taxon>Tracheophyta</taxon>
        <taxon>Spermatophyta</taxon>
        <taxon>Magnoliopsida</taxon>
        <taxon>eudicotyledons</taxon>
        <taxon>Gunneridae</taxon>
        <taxon>Pentapetalae</taxon>
        <taxon>rosids</taxon>
        <taxon>fabids</taxon>
        <taxon>Malpighiales</taxon>
        <taxon>Euphorbiaceae</taxon>
        <taxon>Crotonoideae</taxon>
        <taxon>Manihoteae</taxon>
        <taxon>Manihot</taxon>
    </lineage>
</organism>
<evidence type="ECO:0000256" key="7">
    <source>
        <dbReference type="ARBA" id="ARBA00037228"/>
    </source>
</evidence>
<evidence type="ECO:0000256" key="2">
    <source>
        <dbReference type="ARBA" id="ARBA00009178"/>
    </source>
</evidence>
<protein>
    <submittedName>
        <fullName evidence="8">Uncharacterized protein</fullName>
    </submittedName>
</protein>
<evidence type="ECO:0000256" key="1">
    <source>
        <dbReference type="ARBA" id="ARBA00004613"/>
    </source>
</evidence>
<keyword evidence="3" id="KW-0964">Secreted</keyword>
<keyword evidence="6" id="KW-1015">Disulfide bond</keyword>